<gene>
    <name evidence="4" type="ORF">DLD82_14660</name>
</gene>
<protein>
    <submittedName>
        <fullName evidence="4">Two-component system response regulator</fullName>
    </submittedName>
</protein>
<dbReference type="InterPro" id="IPR011006">
    <property type="entry name" value="CheY-like_superfamily"/>
</dbReference>
<dbReference type="GO" id="GO:0000160">
    <property type="term" value="P:phosphorelay signal transduction system"/>
    <property type="evidence" value="ECO:0007669"/>
    <property type="project" value="InterPro"/>
</dbReference>
<evidence type="ECO:0000256" key="2">
    <source>
        <dbReference type="PROSITE-ProRule" id="PRU00169"/>
    </source>
</evidence>
<dbReference type="PANTHER" id="PTHR44591">
    <property type="entry name" value="STRESS RESPONSE REGULATOR PROTEIN 1"/>
    <property type="match status" value="1"/>
</dbReference>
<dbReference type="CDD" id="cd00156">
    <property type="entry name" value="REC"/>
    <property type="match status" value="1"/>
</dbReference>
<dbReference type="Pfam" id="PF18548">
    <property type="entry name" value="MetOD2"/>
    <property type="match status" value="1"/>
</dbReference>
<evidence type="ECO:0000313" key="5">
    <source>
        <dbReference type="Proteomes" id="UP000245934"/>
    </source>
</evidence>
<feature type="modified residue" description="4-aspartylphosphate" evidence="2">
    <location>
        <position position="56"/>
    </location>
</feature>
<keyword evidence="5" id="KW-1185">Reference proteome</keyword>
<evidence type="ECO:0000259" key="3">
    <source>
        <dbReference type="PROSITE" id="PS50110"/>
    </source>
</evidence>
<name>A0A2V2MTJ9_9EURY</name>
<dbReference type="Proteomes" id="UP000245934">
    <property type="component" value="Unassembled WGS sequence"/>
</dbReference>
<accession>A0A2V2MTJ9</accession>
<dbReference type="SUPFAM" id="SSF52172">
    <property type="entry name" value="CheY-like"/>
    <property type="match status" value="1"/>
</dbReference>
<dbReference type="Pfam" id="PF00072">
    <property type="entry name" value="Response_reg"/>
    <property type="match status" value="1"/>
</dbReference>
<dbReference type="GeneID" id="97608135"/>
<dbReference type="InterPro" id="IPR040541">
    <property type="entry name" value="MetOD2"/>
</dbReference>
<dbReference type="RefSeq" id="WP_109941874.1">
    <property type="nucleotide sequence ID" value="NZ_CP176366.1"/>
</dbReference>
<organism evidence="4 5">
    <name type="scientific">Methanospirillum stamsii</name>
    <dbReference type="NCBI Taxonomy" id="1277351"/>
    <lineage>
        <taxon>Archaea</taxon>
        <taxon>Methanobacteriati</taxon>
        <taxon>Methanobacteriota</taxon>
        <taxon>Stenosarchaea group</taxon>
        <taxon>Methanomicrobia</taxon>
        <taxon>Methanomicrobiales</taxon>
        <taxon>Methanospirillaceae</taxon>
        <taxon>Methanospirillum</taxon>
    </lineage>
</organism>
<dbReference type="PANTHER" id="PTHR44591:SF3">
    <property type="entry name" value="RESPONSE REGULATORY DOMAIN-CONTAINING PROTEIN"/>
    <property type="match status" value="1"/>
</dbReference>
<dbReference type="InterPro" id="IPR001789">
    <property type="entry name" value="Sig_transdc_resp-reg_receiver"/>
</dbReference>
<evidence type="ECO:0000256" key="1">
    <source>
        <dbReference type="ARBA" id="ARBA00022553"/>
    </source>
</evidence>
<proteinExistence type="predicted"/>
<evidence type="ECO:0000313" key="4">
    <source>
        <dbReference type="EMBL" id="PWR70739.1"/>
    </source>
</evidence>
<dbReference type="EMBL" id="QGMZ01000039">
    <property type="protein sequence ID" value="PWR70739.1"/>
    <property type="molecule type" value="Genomic_DNA"/>
</dbReference>
<dbReference type="InterPro" id="IPR050595">
    <property type="entry name" value="Bact_response_regulator"/>
</dbReference>
<comment type="caution">
    <text evidence="4">The sequence shown here is derived from an EMBL/GenBank/DDBJ whole genome shotgun (WGS) entry which is preliminary data.</text>
</comment>
<dbReference type="SMART" id="SM00448">
    <property type="entry name" value="REC"/>
    <property type="match status" value="1"/>
</dbReference>
<dbReference type="PROSITE" id="PS50110">
    <property type="entry name" value="RESPONSE_REGULATORY"/>
    <property type="match status" value="1"/>
</dbReference>
<dbReference type="AlphaFoldDB" id="A0A2V2MTJ9"/>
<dbReference type="OrthoDB" id="86314at2157"/>
<keyword evidence="1 2" id="KW-0597">Phosphoprotein</keyword>
<sequence length="213" mass="24457">MMGDNLKVLYVDDEALLKMAFVETLKQQGFNARGALSGQEALDLIHEEIPDIIILDVMMKPMDGWETLMHIKEFEPSAQIPIIMQTGKSLTIKDVLRYGDLIDDYLIKPVRLPDLIRSIDGVGQRSNQISQEKTQALQKGADPLVVNEYGDLIKKVQVEERLIEILGRIYPIQKNGTIETDLEIPELHEFVHRYEKDKERYKELKTLIFSFSS</sequence>
<reference evidence="4 5" key="1">
    <citation type="submission" date="2018-05" db="EMBL/GenBank/DDBJ databases">
        <title>Draft genome of Methanospirillum stamsii Pt1.</title>
        <authorList>
            <person name="Dueholm M.S."/>
            <person name="Nielsen P.H."/>
            <person name="Bakmann L.F."/>
            <person name="Otzen D.E."/>
        </authorList>
    </citation>
    <scope>NUCLEOTIDE SEQUENCE [LARGE SCALE GENOMIC DNA]</scope>
    <source>
        <strain evidence="4 5">Pt1</strain>
    </source>
</reference>
<dbReference type="Gene3D" id="3.40.50.2300">
    <property type="match status" value="1"/>
</dbReference>
<feature type="domain" description="Response regulatory" evidence="3">
    <location>
        <begin position="7"/>
        <end position="123"/>
    </location>
</feature>